<reference evidence="8 9" key="1">
    <citation type="submission" date="2020-07" db="EMBL/GenBank/DDBJ databases">
        <title>Complete genome sequence for Sandaracinobacter sp. M6.</title>
        <authorList>
            <person name="Tang Y."/>
            <person name="Liu Q."/>
            <person name="Guo Z."/>
            <person name="Lei P."/>
            <person name="Huang B."/>
        </authorList>
    </citation>
    <scope>NUCLEOTIDE SEQUENCE [LARGE SCALE GENOMIC DNA]</scope>
    <source>
        <strain evidence="8 9">M6</strain>
    </source>
</reference>
<evidence type="ECO:0000256" key="2">
    <source>
        <dbReference type="ARBA" id="ARBA00023002"/>
    </source>
</evidence>
<dbReference type="Pfam" id="PF02826">
    <property type="entry name" value="2-Hacid_dh_C"/>
    <property type="match status" value="1"/>
</dbReference>
<dbReference type="KEGG" id="sand:H3309_00670"/>
<evidence type="ECO:0000313" key="9">
    <source>
        <dbReference type="Proteomes" id="UP000515292"/>
    </source>
</evidence>
<dbReference type="AlphaFoldDB" id="A0A7G5II72"/>
<keyword evidence="3" id="KW-0520">NAD</keyword>
<evidence type="ECO:0000313" key="8">
    <source>
        <dbReference type="EMBL" id="QMW23064.1"/>
    </source>
</evidence>
<dbReference type="CDD" id="cd05301">
    <property type="entry name" value="GDH"/>
    <property type="match status" value="1"/>
</dbReference>
<feature type="domain" description="D-isomer specific 2-hydroxyacid dehydrogenase NAD-binding" evidence="7">
    <location>
        <begin position="108"/>
        <end position="281"/>
    </location>
</feature>
<evidence type="ECO:0000256" key="3">
    <source>
        <dbReference type="ARBA" id="ARBA00023027"/>
    </source>
</evidence>
<dbReference type="PROSITE" id="PS00671">
    <property type="entry name" value="D_2_HYDROXYACID_DH_3"/>
    <property type="match status" value="1"/>
</dbReference>
<name>A0A7G5II72_9SPHN</name>
<evidence type="ECO:0000256" key="5">
    <source>
        <dbReference type="SAM" id="MobiDB-lite"/>
    </source>
</evidence>
<dbReference type="InterPro" id="IPR036291">
    <property type="entry name" value="NAD(P)-bd_dom_sf"/>
</dbReference>
<dbReference type="Gene3D" id="3.40.50.720">
    <property type="entry name" value="NAD(P)-binding Rossmann-like Domain"/>
    <property type="match status" value="2"/>
</dbReference>
<feature type="region of interest" description="Disordered" evidence="5">
    <location>
        <begin position="307"/>
        <end position="327"/>
    </location>
</feature>
<dbReference type="Pfam" id="PF00389">
    <property type="entry name" value="2-Hacid_dh"/>
    <property type="match status" value="1"/>
</dbReference>
<dbReference type="InterPro" id="IPR006140">
    <property type="entry name" value="D-isomer_DH_NAD-bd"/>
</dbReference>
<keyword evidence="2 4" id="KW-0560">Oxidoreductase</keyword>
<gene>
    <name evidence="8" type="ORF">H3309_00670</name>
</gene>
<protein>
    <submittedName>
        <fullName evidence="8">D-glycerate dehydrogenase</fullName>
    </submittedName>
</protein>
<comment type="similarity">
    <text evidence="1 4">Belongs to the D-isomer specific 2-hydroxyacid dehydrogenase family.</text>
</comment>
<dbReference type="InterPro" id="IPR050223">
    <property type="entry name" value="D-isomer_2-hydroxyacid_DH"/>
</dbReference>
<dbReference type="GO" id="GO:0051287">
    <property type="term" value="F:NAD binding"/>
    <property type="evidence" value="ECO:0007669"/>
    <property type="project" value="InterPro"/>
</dbReference>
<dbReference type="GO" id="GO:0005829">
    <property type="term" value="C:cytosol"/>
    <property type="evidence" value="ECO:0007669"/>
    <property type="project" value="TreeGrafter"/>
</dbReference>
<keyword evidence="9" id="KW-1185">Reference proteome</keyword>
<dbReference type="RefSeq" id="WP_182296548.1">
    <property type="nucleotide sequence ID" value="NZ_CP059851.1"/>
</dbReference>
<dbReference type="PROSITE" id="PS00670">
    <property type="entry name" value="D_2_HYDROXYACID_DH_2"/>
    <property type="match status" value="1"/>
</dbReference>
<feature type="domain" description="D-isomer specific 2-hydroxyacid dehydrogenase catalytic" evidence="6">
    <location>
        <begin position="39"/>
        <end position="312"/>
    </location>
</feature>
<dbReference type="SUPFAM" id="SSF52283">
    <property type="entry name" value="Formate/glycerate dehydrogenase catalytic domain-like"/>
    <property type="match status" value="1"/>
</dbReference>
<dbReference type="GO" id="GO:0030267">
    <property type="term" value="F:glyoxylate reductase (NADPH) activity"/>
    <property type="evidence" value="ECO:0007669"/>
    <property type="project" value="TreeGrafter"/>
</dbReference>
<organism evidence="8 9">
    <name type="scientific">Sandaracinobacteroides saxicola</name>
    <dbReference type="NCBI Taxonomy" id="2759707"/>
    <lineage>
        <taxon>Bacteria</taxon>
        <taxon>Pseudomonadati</taxon>
        <taxon>Pseudomonadota</taxon>
        <taxon>Alphaproteobacteria</taxon>
        <taxon>Sphingomonadales</taxon>
        <taxon>Sphingosinicellaceae</taxon>
        <taxon>Sandaracinobacteroides</taxon>
    </lineage>
</organism>
<sequence>MPTLALTRRLPAAVEAEAARHFTLRANPDDRPWTPADFAATDADALLCTVTDRLDAATIAALPTTVRLLANFGVGTSHIDLAAATTRGIAISNTPDVLTDATADLAILLMLGAARRAAEGEAMMRARAWTGWAPTAMLGTHLGGKTLGILGMGRIGAATATRAAAFGMTILYHGRREQPGLPWEFVADAADFWPRCQALSLHAPLTPATRAIINADTLSRLPAGAILVNTARGELVDDDAVIAALRSGQLAAAGLDVFTNEPAFDPRYASLRNSFLLPHLGSATTETRTAMGLRALANARAFFAGDPLPDPVSQPPGSASRSPLRRW</sequence>
<accession>A0A7G5II72</accession>
<proteinExistence type="inferred from homology"/>
<dbReference type="PANTHER" id="PTHR10996:SF283">
    <property type="entry name" value="GLYOXYLATE_HYDROXYPYRUVATE REDUCTASE B"/>
    <property type="match status" value="1"/>
</dbReference>
<evidence type="ECO:0000259" key="6">
    <source>
        <dbReference type="Pfam" id="PF00389"/>
    </source>
</evidence>
<dbReference type="Proteomes" id="UP000515292">
    <property type="component" value="Chromosome"/>
</dbReference>
<dbReference type="InterPro" id="IPR006139">
    <property type="entry name" value="D-isomer_2_OHA_DH_cat_dom"/>
</dbReference>
<dbReference type="GO" id="GO:0016618">
    <property type="term" value="F:hydroxypyruvate reductase [NAD(P)H] activity"/>
    <property type="evidence" value="ECO:0007669"/>
    <property type="project" value="TreeGrafter"/>
</dbReference>
<dbReference type="PANTHER" id="PTHR10996">
    <property type="entry name" value="2-HYDROXYACID DEHYDROGENASE-RELATED"/>
    <property type="match status" value="1"/>
</dbReference>
<evidence type="ECO:0000256" key="1">
    <source>
        <dbReference type="ARBA" id="ARBA00005854"/>
    </source>
</evidence>
<dbReference type="InterPro" id="IPR029753">
    <property type="entry name" value="D-isomer_DH_CS"/>
</dbReference>
<evidence type="ECO:0000256" key="4">
    <source>
        <dbReference type="RuleBase" id="RU003719"/>
    </source>
</evidence>
<evidence type="ECO:0000259" key="7">
    <source>
        <dbReference type="Pfam" id="PF02826"/>
    </source>
</evidence>
<dbReference type="SUPFAM" id="SSF51735">
    <property type="entry name" value="NAD(P)-binding Rossmann-fold domains"/>
    <property type="match status" value="1"/>
</dbReference>
<dbReference type="FunFam" id="3.40.50.720:FF:000203">
    <property type="entry name" value="D-3-phosphoglycerate dehydrogenase (SerA)"/>
    <property type="match status" value="1"/>
</dbReference>
<dbReference type="EMBL" id="CP059851">
    <property type="protein sequence ID" value="QMW23064.1"/>
    <property type="molecule type" value="Genomic_DNA"/>
</dbReference>